<feature type="active site" description="Acyl-thioester intermediate" evidence="5">
    <location>
        <position position="186"/>
    </location>
</feature>
<dbReference type="InterPro" id="IPR020605">
    <property type="entry name" value="Octanoyltransferase_CS"/>
</dbReference>
<accession>A0A075FJW0</accession>
<evidence type="ECO:0000259" key="7">
    <source>
        <dbReference type="PROSITE" id="PS51733"/>
    </source>
</evidence>
<evidence type="ECO:0000256" key="5">
    <source>
        <dbReference type="PIRSR" id="PIRSR016262-1"/>
    </source>
</evidence>
<evidence type="ECO:0000256" key="1">
    <source>
        <dbReference type="ARBA" id="ARBA00004821"/>
    </source>
</evidence>
<keyword evidence="3 4" id="KW-0012">Acyltransferase</keyword>
<name>A0A075FJW0_9EURY</name>
<organism evidence="8">
    <name type="scientific">uncultured marine group II/III euryarchaeote AD1000_16_A02</name>
    <dbReference type="NCBI Taxonomy" id="1457730"/>
    <lineage>
        <taxon>Archaea</taxon>
        <taxon>Methanobacteriati</taxon>
        <taxon>Methanobacteriota</taxon>
        <taxon>environmental samples</taxon>
    </lineage>
</organism>
<dbReference type="GO" id="GO:0033819">
    <property type="term" value="F:lipoyl(octanoyl) transferase activity"/>
    <property type="evidence" value="ECO:0007669"/>
    <property type="project" value="UniProtKB-EC"/>
</dbReference>
<gene>
    <name evidence="8" type="primary">lipB</name>
</gene>
<evidence type="ECO:0000256" key="4">
    <source>
        <dbReference type="PIRNR" id="PIRNR016262"/>
    </source>
</evidence>
<comment type="function">
    <text evidence="4">Catalyzes the transfer of endogenously produced octanoic acid from octanoyl-acyl-carrier-protein onto the lipoyl domains of lipoate-dependent enzymes. Lipoyl-ACP can also act as a substrate although octanoyl-ACP is likely to be the physiological substrate.</text>
</comment>
<evidence type="ECO:0000313" key="8">
    <source>
        <dbReference type="EMBL" id="AIE91795.1"/>
    </source>
</evidence>
<keyword evidence="8" id="KW-0436">Ligase</keyword>
<dbReference type="GO" id="GO:0016874">
    <property type="term" value="F:ligase activity"/>
    <property type="evidence" value="ECO:0007669"/>
    <property type="project" value="UniProtKB-KW"/>
</dbReference>
<feature type="site" description="Lowers pKa of active site Cys" evidence="6">
    <location>
        <position position="152"/>
    </location>
</feature>
<comment type="catalytic activity">
    <reaction evidence="4">
        <text>octanoyl-[ACP] + L-lysyl-[protein] = N(6)-octanoyl-L-lysyl-[protein] + holo-[ACP] + H(+)</text>
        <dbReference type="Rhea" id="RHEA:17665"/>
        <dbReference type="Rhea" id="RHEA-COMP:9636"/>
        <dbReference type="Rhea" id="RHEA-COMP:9685"/>
        <dbReference type="Rhea" id="RHEA-COMP:9752"/>
        <dbReference type="Rhea" id="RHEA-COMP:9928"/>
        <dbReference type="ChEBI" id="CHEBI:15378"/>
        <dbReference type="ChEBI" id="CHEBI:29969"/>
        <dbReference type="ChEBI" id="CHEBI:64479"/>
        <dbReference type="ChEBI" id="CHEBI:78463"/>
        <dbReference type="ChEBI" id="CHEBI:78809"/>
        <dbReference type="EC" id="2.3.1.181"/>
    </reaction>
</comment>
<dbReference type="Pfam" id="PF21948">
    <property type="entry name" value="LplA-B_cat"/>
    <property type="match status" value="1"/>
</dbReference>
<evidence type="ECO:0000256" key="2">
    <source>
        <dbReference type="ARBA" id="ARBA00022679"/>
    </source>
</evidence>
<evidence type="ECO:0000256" key="3">
    <source>
        <dbReference type="ARBA" id="ARBA00023315"/>
    </source>
</evidence>
<dbReference type="InterPro" id="IPR004143">
    <property type="entry name" value="BPL_LPL_catalytic"/>
</dbReference>
<evidence type="ECO:0000256" key="6">
    <source>
        <dbReference type="PIRSR" id="PIRSR016262-3"/>
    </source>
</evidence>
<dbReference type="NCBIfam" id="TIGR00214">
    <property type="entry name" value="lipB"/>
    <property type="match status" value="1"/>
</dbReference>
<dbReference type="InterPro" id="IPR045864">
    <property type="entry name" value="aa-tRNA-synth_II/BPL/LPL"/>
</dbReference>
<dbReference type="PROSITE" id="PS01313">
    <property type="entry name" value="LIPB"/>
    <property type="match status" value="1"/>
</dbReference>
<dbReference type="UniPathway" id="UPA00538">
    <property type="reaction ID" value="UER00592"/>
</dbReference>
<dbReference type="GO" id="GO:0009249">
    <property type="term" value="P:protein lipoylation"/>
    <property type="evidence" value="ECO:0007669"/>
    <property type="project" value="InterPro"/>
</dbReference>
<dbReference type="AlphaFoldDB" id="A0A075FJW0"/>
<dbReference type="SUPFAM" id="SSF55681">
    <property type="entry name" value="Class II aaRS and biotin synthetases"/>
    <property type="match status" value="1"/>
</dbReference>
<comment type="similarity">
    <text evidence="4">Belongs to the LipB family.</text>
</comment>
<dbReference type="PANTHER" id="PTHR10993">
    <property type="entry name" value="OCTANOYLTRANSFERASE"/>
    <property type="match status" value="1"/>
</dbReference>
<dbReference type="Gene3D" id="3.30.930.10">
    <property type="entry name" value="Bira Bifunctional Protein, Domain 2"/>
    <property type="match status" value="1"/>
</dbReference>
<sequence>MKVCSRLWGTQFTRSDEMRQFNVILAGVVDHAIVAVEMKRIQKLRINDEIPDTLILVEHPEVVTIGPKARKDGVEVPQRFATSPIDRGGGITWHGPGQMVAYPIFLWDLDGEKNVAAVINLLEEWIINTLQPLGIIGGRDERMQGIWKDGYKFSSVGLNFLKWVSRHGLTINYNTPDGRVEGLAGCGLTSGTTTSLSALGEQGLTREILEAMLISTAQTSLNRTVAKISCQSSNPPWPN</sequence>
<proteinExistence type="inferred from homology"/>
<dbReference type="InterPro" id="IPR000544">
    <property type="entry name" value="Octanoyltransferase"/>
</dbReference>
<protein>
    <recommendedName>
        <fullName evidence="4">Octanoyltransferase</fullName>
        <ecNumber evidence="4">2.3.1.181</ecNumber>
    </recommendedName>
</protein>
<dbReference type="EC" id="2.3.1.181" evidence="4"/>
<comment type="pathway">
    <text evidence="1 4">Protein modification; protein lipoylation via endogenous pathway; protein N(6)-(lipoyl)lysine from octanoyl-[acyl-carrier-protein]: step 1/2.</text>
</comment>
<dbReference type="PROSITE" id="PS51733">
    <property type="entry name" value="BPL_LPL_CATALYTIC"/>
    <property type="match status" value="1"/>
</dbReference>
<dbReference type="PIRSF" id="PIRSF016262">
    <property type="entry name" value="LPLase"/>
    <property type="match status" value="1"/>
</dbReference>
<dbReference type="PANTHER" id="PTHR10993:SF7">
    <property type="entry name" value="LIPOYLTRANSFERASE 2, MITOCHONDRIAL-RELATED"/>
    <property type="match status" value="1"/>
</dbReference>
<dbReference type="EMBL" id="KF900349">
    <property type="protein sequence ID" value="AIE91795.1"/>
    <property type="molecule type" value="Genomic_DNA"/>
</dbReference>
<keyword evidence="2 4" id="KW-0808">Transferase</keyword>
<reference evidence="8" key="1">
    <citation type="journal article" date="2014" name="Genome Biol. Evol.">
        <title>Pangenome evidence for extensive interdomain horizontal transfer affecting lineage core and shell genes in uncultured planktonic thaumarchaeota and euryarchaeota.</title>
        <authorList>
            <person name="Deschamps P."/>
            <person name="Zivanovic Y."/>
            <person name="Moreira D."/>
            <person name="Rodriguez-Valera F."/>
            <person name="Lopez-Garcia P."/>
        </authorList>
    </citation>
    <scope>NUCLEOTIDE SEQUENCE</scope>
</reference>
<feature type="domain" description="BPL/LPL catalytic" evidence="7">
    <location>
        <begin position="48"/>
        <end position="225"/>
    </location>
</feature>